<dbReference type="PROSITE" id="PS01211">
    <property type="entry name" value="UPF0001"/>
    <property type="match status" value="1"/>
</dbReference>
<sequence>MYENDIIARNVVGVRAEIGAALKKAGREADAVRLIAVTKTATADVLPELLKNGVSDAAENRWQVARDKFEHPSASAFDWHFIGPLQTNKLKYVLPRFSWIHAVDRLELAQAISDEAGRRNCLPQLLLQVNVAREPQKHGFAPEEALAAAKVVAQMPNLSLRGLMTMAPLVVDSEETRPVFRGLYQLWQEVQRTLGIASFDQLSMGMSNDFCVAVEEGATMVRIGRSLVSPSPTDDKM</sequence>
<dbReference type="CDD" id="cd00635">
    <property type="entry name" value="PLPDE_III_YBL036c_like"/>
    <property type="match status" value="1"/>
</dbReference>
<feature type="modified residue" description="N6-(pyridoxal phosphate)lysine" evidence="2">
    <location>
        <position position="39"/>
    </location>
</feature>
<dbReference type="Pfam" id="PF01168">
    <property type="entry name" value="Ala_racemase_N"/>
    <property type="match status" value="1"/>
</dbReference>
<feature type="domain" description="Alanine racemase N-terminal" evidence="4">
    <location>
        <begin position="24"/>
        <end position="230"/>
    </location>
</feature>
<evidence type="ECO:0000256" key="1">
    <source>
        <dbReference type="ARBA" id="ARBA00022898"/>
    </source>
</evidence>
<comment type="function">
    <text evidence="2">Pyridoxal 5'-phosphate (PLP)-binding protein, which is involved in PLP homeostasis.</text>
</comment>
<dbReference type="Gene3D" id="3.20.20.10">
    <property type="entry name" value="Alanine racemase"/>
    <property type="match status" value="1"/>
</dbReference>
<keyword evidence="6" id="KW-1185">Reference proteome</keyword>
<proteinExistence type="inferred from homology"/>
<dbReference type="PIRSF" id="PIRSF004848">
    <property type="entry name" value="YBL036c_PLPDEIII"/>
    <property type="match status" value="1"/>
</dbReference>
<accession>A0ABW4JQ81</accession>
<evidence type="ECO:0000256" key="3">
    <source>
        <dbReference type="RuleBase" id="RU004514"/>
    </source>
</evidence>
<evidence type="ECO:0000256" key="2">
    <source>
        <dbReference type="HAMAP-Rule" id="MF_02087"/>
    </source>
</evidence>
<comment type="caution">
    <text evidence="5">The sequence shown here is derived from an EMBL/GenBank/DDBJ whole genome shotgun (WGS) entry which is preliminary data.</text>
</comment>
<dbReference type="PANTHER" id="PTHR10146">
    <property type="entry name" value="PROLINE SYNTHETASE CO-TRANSCRIBED BACTERIAL HOMOLOG PROTEIN"/>
    <property type="match status" value="1"/>
</dbReference>
<dbReference type="HAMAP" id="MF_02087">
    <property type="entry name" value="PLP_homeostasis"/>
    <property type="match status" value="1"/>
</dbReference>
<dbReference type="RefSeq" id="WP_377945212.1">
    <property type="nucleotide sequence ID" value="NZ_JBHUCX010000092.1"/>
</dbReference>
<reference evidence="6" key="1">
    <citation type="journal article" date="2019" name="Int. J. Syst. Evol. Microbiol.">
        <title>The Global Catalogue of Microorganisms (GCM) 10K type strain sequencing project: providing services to taxonomists for standard genome sequencing and annotation.</title>
        <authorList>
            <consortium name="The Broad Institute Genomics Platform"/>
            <consortium name="The Broad Institute Genome Sequencing Center for Infectious Disease"/>
            <person name="Wu L."/>
            <person name="Ma J."/>
        </authorList>
    </citation>
    <scope>NUCLEOTIDE SEQUENCE [LARGE SCALE GENOMIC DNA]</scope>
    <source>
        <strain evidence="6">CGMCC 1.12286</strain>
    </source>
</reference>
<protein>
    <recommendedName>
        <fullName evidence="2">Pyridoxal phosphate homeostasis protein</fullName>
        <shortName evidence="2">PLP homeostasis protein</shortName>
    </recommendedName>
</protein>
<dbReference type="EMBL" id="JBHUCX010000092">
    <property type="protein sequence ID" value="MFD1677305.1"/>
    <property type="molecule type" value="Genomic_DNA"/>
</dbReference>
<dbReference type="Proteomes" id="UP001597079">
    <property type="component" value="Unassembled WGS sequence"/>
</dbReference>
<dbReference type="InterPro" id="IPR001608">
    <property type="entry name" value="Ala_racemase_N"/>
</dbReference>
<keyword evidence="1 2" id="KW-0663">Pyridoxal phosphate</keyword>
<dbReference type="InterPro" id="IPR011078">
    <property type="entry name" value="PyrdxlP_homeostasis"/>
</dbReference>
<comment type="similarity">
    <text evidence="2 3">Belongs to the pyridoxal phosphate-binding protein YggS/PROSC family.</text>
</comment>
<organism evidence="5 6">
    <name type="scientific">Alicyclobacillus fodiniaquatilis</name>
    <dbReference type="NCBI Taxonomy" id="1661150"/>
    <lineage>
        <taxon>Bacteria</taxon>
        <taxon>Bacillati</taxon>
        <taxon>Bacillota</taxon>
        <taxon>Bacilli</taxon>
        <taxon>Bacillales</taxon>
        <taxon>Alicyclobacillaceae</taxon>
        <taxon>Alicyclobacillus</taxon>
    </lineage>
</organism>
<gene>
    <name evidence="5" type="ORF">ACFSB2_21770</name>
</gene>
<name>A0ABW4JQ81_9BACL</name>
<dbReference type="SUPFAM" id="SSF51419">
    <property type="entry name" value="PLP-binding barrel"/>
    <property type="match status" value="1"/>
</dbReference>
<evidence type="ECO:0000313" key="6">
    <source>
        <dbReference type="Proteomes" id="UP001597079"/>
    </source>
</evidence>
<dbReference type="InterPro" id="IPR029066">
    <property type="entry name" value="PLP-binding_barrel"/>
</dbReference>
<dbReference type="PANTHER" id="PTHR10146:SF14">
    <property type="entry name" value="PYRIDOXAL PHOSPHATE HOMEOSTASIS PROTEIN"/>
    <property type="match status" value="1"/>
</dbReference>
<dbReference type="NCBIfam" id="TIGR00044">
    <property type="entry name" value="YggS family pyridoxal phosphate-dependent enzyme"/>
    <property type="match status" value="1"/>
</dbReference>
<evidence type="ECO:0000259" key="4">
    <source>
        <dbReference type="Pfam" id="PF01168"/>
    </source>
</evidence>
<evidence type="ECO:0000313" key="5">
    <source>
        <dbReference type="EMBL" id="MFD1677305.1"/>
    </source>
</evidence>